<name>A0A4R6DU33_9RHOO</name>
<keyword evidence="5" id="KW-0997">Cell inner membrane</keyword>
<evidence type="ECO:0000256" key="1">
    <source>
        <dbReference type="ARBA" id="ARBA00004383"/>
    </source>
</evidence>
<feature type="region of interest" description="Disordered" evidence="10">
    <location>
        <begin position="92"/>
        <end position="172"/>
    </location>
</feature>
<feature type="region of interest" description="Disordered" evidence="10">
    <location>
        <begin position="1"/>
        <end position="44"/>
    </location>
</feature>
<dbReference type="PRINTS" id="PR01217">
    <property type="entry name" value="PRICHEXTENSN"/>
</dbReference>
<dbReference type="InterPro" id="IPR051045">
    <property type="entry name" value="TonB-dependent_transducer"/>
</dbReference>
<dbReference type="Pfam" id="PF03544">
    <property type="entry name" value="TonB_C"/>
    <property type="match status" value="1"/>
</dbReference>
<keyword evidence="8 11" id="KW-1133">Transmembrane helix</keyword>
<dbReference type="SUPFAM" id="SSF74653">
    <property type="entry name" value="TolA/TonB C-terminal domain"/>
    <property type="match status" value="1"/>
</dbReference>
<dbReference type="NCBIfam" id="TIGR01352">
    <property type="entry name" value="tonB_Cterm"/>
    <property type="match status" value="1"/>
</dbReference>
<dbReference type="EMBL" id="SNVV01000014">
    <property type="protein sequence ID" value="TDN48690.1"/>
    <property type="molecule type" value="Genomic_DNA"/>
</dbReference>
<keyword evidence="7" id="KW-0653">Protein transport</keyword>
<reference evidence="13 14" key="1">
    <citation type="submission" date="2019-03" db="EMBL/GenBank/DDBJ databases">
        <title>Genomic Encyclopedia of Type Strains, Phase IV (KMG-IV): sequencing the most valuable type-strain genomes for metagenomic binning, comparative biology and taxonomic classification.</title>
        <authorList>
            <person name="Goeker M."/>
        </authorList>
    </citation>
    <scope>NUCLEOTIDE SEQUENCE [LARGE SCALE GENOMIC DNA]</scope>
    <source>
        <strain evidence="13 14">DSM 12121</strain>
    </source>
</reference>
<organism evidence="13 14">
    <name type="scientific">Azoarcus indigens</name>
    <dbReference type="NCBI Taxonomy" id="29545"/>
    <lineage>
        <taxon>Bacteria</taxon>
        <taxon>Pseudomonadati</taxon>
        <taxon>Pseudomonadota</taxon>
        <taxon>Betaproteobacteria</taxon>
        <taxon>Rhodocyclales</taxon>
        <taxon>Zoogloeaceae</taxon>
        <taxon>Azoarcus</taxon>
    </lineage>
</organism>
<keyword evidence="9 11" id="KW-0472">Membrane</keyword>
<evidence type="ECO:0000256" key="6">
    <source>
        <dbReference type="ARBA" id="ARBA00022692"/>
    </source>
</evidence>
<dbReference type="PANTHER" id="PTHR33446">
    <property type="entry name" value="PROTEIN TONB-RELATED"/>
    <property type="match status" value="1"/>
</dbReference>
<feature type="compositionally biased region" description="Polar residues" evidence="10">
    <location>
        <begin position="13"/>
        <end position="24"/>
    </location>
</feature>
<dbReference type="Proteomes" id="UP000295129">
    <property type="component" value="Unassembled WGS sequence"/>
</dbReference>
<protein>
    <submittedName>
        <fullName evidence="13">Outer membrane transport energization protein TonB</fullName>
    </submittedName>
</protein>
<dbReference type="InterPro" id="IPR037682">
    <property type="entry name" value="TonB_C"/>
</dbReference>
<feature type="compositionally biased region" description="Pro residues" evidence="10">
    <location>
        <begin position="149"/>
        <end position="171"/>
    </location>
</feature>
<evidence type="ECO:0000256" key="10">
    <source>
        <dbReference type="SAM" id="MobiDB-lite"/>
    </source>
</evidence>
<comment type="subcellular location">
    <subcellularLocation>
        <location evidence="1">Cell inner membrane</location>
        <topology evidence="1">Single-pass membrane protein</topology>
        <orientation evidence="1">Periplasmic side</orientation>
    </subcellularLocation>
</comment>
<evidence type="ECO:0000256" key="3">
    <source>
        <dbReference type="ARBA" id="ARBA00022448"/>
    </source>
</evidence>
<sequence>MTAAASPALALNGDNNAQKSHQARQATPPATPQPPSGGKRRSGRAERASLAVLVLGLHLGGLATLVYFGAKVTIPPQITPIQVAFIPLEAPPQPEPAPPAPPVKVEKPTPPKPVPPKVEPKPRPKPVAREPEPTTTSETAISAEKHEPTPPAPPQAPPAPPAPPAPAPPAPVTAARFDADYLNNPAPSYPPLSRRMREEGRVMLRVLVSPEGLPAKIELSKSSGSERLDNAARDAVTRWRFVAAKQGDQPIEAWVLVPIVFNLEGK</sequence>
<feature type="transmembrane region" description="Helical" evidence="11">
    <location>
        <begin position="48"/>
        <end position="70"/>
    </location>
</feature>
<evidence type="ECO:0000256" key="2">
    <source>
        <dbReference type="ARBA" id="ARBA00006555"/>
    </source>
</evidence>
<evidence type="ECO:0000256" key="11">
    <source>
        <dbReference type="SAM" id="Phobius"/>
    </source>
</evidence>
<evidence type="ECO:0000256" key="4">
    <source>
        <dbReference type="ARBA" id="ARBA00022475"/>
    </source>
</evidence>
<dbReference type="GO" id="GO:0015031">
    <property type="term" value="P:protein transport"/>
    <property type="evidence" value="ECO:0007669"/>
    <property type="project" value="UniProtKB-KW"/>
</dbReference>
<accession>A0A4R6DU33</accession>
<comment type="caution">
    <text evidence="13">The sequence shown here is derived from an EMBL/GenBank/DDBJ whole genome shotgun (WGS) entry which is preliminary data.</text>
</comment>
<dbReference type="GO" id="GO:0098797">
    <property type="term" value="C:plasma membrane protein complex"/>
    <property type="evidence" value="ECO:0007669"/>
    <property type="project" value="TreeGrafter"/>
</dbReference>
<dbReference type="RefSeq" id="WP_133593295.1">
    <property type="nucleotide sequence ID" value="NZ_SNVV01000014.1"/>
</dbReference>
<dbReference type="OrthoDB" id="9792439at2"/>
<gene>
    <name evidence="13" type="ORF">C7389_11477</name>
</gene>
<evidence type="ECO:0000313" key="14">
    <source>
        <dbReference type="Proteomes" id="UP000295129"/>
    </source>
</evidence>
<keyword evidence="3" id="KW-0813">Transport</keyword>
<evidence type="ECO:0000256" key="5">
    <source>
        <dbReference type="ARBA" id="ARBA00022519"/>
    </source>
</evidence>
<dbReference type="Gene3D" id="3.30.1150.10">
    <property type="match status" value="1"/>
</dbReference>
<dbReference type="PANTHER" id="PTHR33446:SF2">
    <property type="entry name" value="PROTEIN TONB"/>
    <property type="match status" value="1"/>
</dbReference>
<proteinExistence type="inferred from homology"/>
<feature type="compositionally biased region" description="Basic and acidic residues" evidence="10">
    <location>
        <begin position="118"/>
        <end position="132"/>
    </location>
</feature>
<dbReference type="GO" id="GO:0055085">
    <property type="term" value="P:transmembrane transport"/>
    <property type="evidence" value="ECO:0007669"/>
    <property type="project" value="InterPro"/>
</dbReference>
<evidence type="ECO:0000259" key="12">
    <source>
        <dbReference type="PROSITE" id="PS52015"/>
    </source>
</evidence>
<dbReference type="PROSITE" id="PS52015">
    <property type="entry name" value="TONB_CTD"/>
    <property type="match status" value="1"/>
</dbReference>
<feature type="compositionally biased region" description="Pro residues" evidence="10">
    <location>
        <begin position="92"/>
        <end position="103"/>
    </location>
</feature>
<keyword evidence="4" id="KW-1003">Cell membrane</keyword>
<evidence type="ECO:0000256" key="9">
    <source>
        <dbReference type="ARBA" id="ARBA00023136"/>
    </source>
</evidence>
<dbReference type="InterPro" id="IPR006260">
    <property type="entry name" value="TonB/TolA_C"/>
</dbReference>
<evidence type="ECO:0000256" key="7">
    <source>
        <dbReference type="ARBA" id="ARBA00022927"/>
    </source>
</evidence>
<feature type="domain" description="TonB C-terminal" evidence="12">
    <location>
        <begin position="174"/>
        <end position="266"/>
    </location>
</feature>
<dbReference type="AlphaFoldDB" id="A0A4R6DU33"/>
<keyword evidence="6 11" id="KW-0812">Transmembrane</keyword>
<keyword evidence="14" id="KW-1185">Reference proteome</keyword>
<dbReference type="GO" id="GO:0031992">
    <property type="term" value="F:energy transducer activity"/>
    <property type="evidence" value="ECO:0007669"/>
    <property type="project" value="TreeGrafter"/>
</dbReference>
<evidence type="ECO:0000313" key="13">
    <source>
        <dbReference type="EMBL" id="TDN48690.1"/>
    </source>
</evidence>
<comment type="similarity">
    <text evidence="2">Belongs to the TonB family.</text>
</comment>
<evidence type="ECO:0000256" key="8">
    <source>
        <dbReference type="ARBA" id="ARBA00022989"/>
    </source>
</evidence>